<feature type="domain" description="Thioredoxin" evidence="2">
    <location>
        <begin position="13"/>
        <end position="140"/>
    </location>
</feature>
<evidence type="ECO:0000313" key="3">
    <source>
        <dbReference type="EMBL" id="CAJ1383281.1"/>
    </source>
</evidence>
<dbReference type="GO" id="GO:0034976">
    <property type="term" value="P:response to endoplasmic reticulum stress"/>
    <property type="evidence" value="ECO:0007669"/>
    <property type="project" value="TreeGrafter"/>
</dbReference>
<dbReference type="AlphaFoldDB" id="A0AA36MXD2"/>
<dbReference type="CDD" id="cd02995">
    <property type="entry name" value="PDI_a_PDI_a'_C"/>
    <property type="match status" value="1"/>
</dbReference>
<dbReference type="PRINTS" id="PR00421">
    <property type="entry name" value="THIOREDOXIN"/>
</dbReference>
<evidence type="ECO:0000256" key="1">
    <source>
        <dbReference type="ARBA" id="ARBA00006347"/>
    </source>
</evidence>
<name>A0AA36MXD2_9DINO</name>
<dbReference type="PROSITE" id="PS00194">
    <property type="entry name" value="THIOREDOXIN_1"/>
    <property type="match status" value="1"/>
</dbReference>
<dbReference type="Proteomes" id="UP001178507">
    <property type="component" value="Unassembled WGS sequence"/>
</dbReference>
<gene>
    <name evidence="3" type="ORF">EVOR1521_LOCUS10439</name>
</gene>
<dbReference type="GO" id="GO:0005783">
    <property type="term" value="C:endoplasmic reticulum"/>
    <property type="evidence" value="ECO:0007669"/>
    <property type="project" value="TreeGrafter"/>
</dbReference>
<reference evidence="3" key="1">
    <citation type="submission" date="2023-08" db="EMBL/GenBank/DDBJ databases">
        <authorList>
            <person name="Chen Y."/>
            <person name="Shah S."/>
            <person name="Dougan E. K."/>
            <person name="Thang M."/>
            <person name="Chan C."/>
        </authorList>
    </citation>
    <scope>NUCLEOTIDE SEQUENCE</scope>
</reference>
<dbReference type="GO" id="GO:0006457">
    <property type="term" value="P:protein folding"/>
    <property type="evidence" value="ECO:0007669"/>
    <property type="project" value="TreeGrafter"/>
</dbReference>
<dbReference type="Gene3D" id="3.40.30.10">
    <property type="entry name" value="Glutaredoxin"/>
    <property type="match status" value="1"/>
</dbReference>
<proteinExistence type="inferred from homology"/>
<dbReference type="InterPro" id="IPR017937">
    <property type="entry name" value="Thioredoxin_CS"/>
</dbReference>
<evidence type="ECO:0000313" key="4">
    <source>
        <dbReference type="Proteomes" id="UP001178507"/>
    </source>
</evidence>
<comment type="caution">
    <text evidence="3">The sequence shown here is derived from an EMBL/GenBank/DDBJ whole genome shotgun (WGS) entry which is preliminary data.</text>
</comment>
<accession>A0AA36MXD2</accession>
<dbReference type="PROSITE" id="PS51352">
    <property type="entry name" value="THIOREDOXIN_2"/>
    <property type="match status" value="1"/>
</dbReference>
<dbReference type="InterPro" id="IPR013766">
    <property type="entry name" value="Thioredoxin_domain"/>
</dbReference>
<organism evidence="3 4">
    <name type="scientific">Effrenium voratum</name>
    <dbReference type="NCBI Taxonomy" id="2562239"/>
    <lineage>
        <taxon>Eukaryota</taxon>
        <taxon>Sar</taxon>
        <taxon>Alveolata</taxon>
        <taxon>Dinophyceae</taxon>
        <taxon>Suessiales</taxon>
        <taxon>Symbiodiniaceae</taxon>
        <taxon>Effrenium</taxon>
    </lineage>
</organism>
<dbReference type="InterPro" id="IPR036249">
    <property type="entry name" value="Thioredoxin-like_sf"/>
</dbReference>
<protein>
    <recommendedName>
        <fullName evidence="2">Thioredoxin domain-containing protein</fullName>
    </recommendedName>
</protein>
<comment type="similarity">
    <text evidence="1">Belongs to the protein disulfide isomerase family.</text>
</comment>
<dbReference type="Pfam" id="PF00085">
    <property type="entry name" value="Thioredoxin"/>
    <property type="match status" value="1"/>
</dbReference>
<dbReference type="SUPFAM" id="SSF52833">
    <property type="entry name" value="Thioredoxin-like"/>
    <property type="match status" value="1"/>
</dbReference>
<evidence type="ECO:0000259" key="2">
    <source>
        <dbReference type="PROSITE" id="PS51352"/>
    </source>
</evidence>
<dbReference type="PANTHER" id="PTHR18929">
    <property type="entry name" value="PROTEIN DISULFIDE ISOMERASE"/>
    <property type="match status" value="1"/>
</dbReference>
<dbReference type="GO" id="GO:0003756">
    <property type="term" value="F:protein disulfide isomerase activity"/>
    <property type="evidence" value="ECO:0007669"/>
    <property type="project" value="TreeGrafter"/>
</dbReference>
<dbReference type="EMBL" id="CAUJNA010001001">
    <property type="protein sequence ID" value="CAJ1383281.1"/>
    <property type="molecule type" value="Genomic_DNA"/>
</dbReference>
<keyword evidence="4" id="KW-1185">Reference proteome</keyword>
<sequence>MRTFSFSQLFGMASTIRSEPEPSPEELYTGYVRNLVGYSVGTAVEDPSKDVLVNCYAPWCGHCRRFKPNYQELARRLSHVSSLVVSQMDCTQNDLGPLRRVVRGFPTVALFPAGRKNDIAIYVGDRSPDDLAKWLHTKVTHAFADTEDSLNVGDPDDL</sequence>